<dbReference type="InterPro" id="IPR036724">
    <property type="entry name" value="Cobalamin-bd_sf"/>
</dbReference>
<dbReference type="GO" id="GO:0031419">
    <property type="term" value="F:cobalamin binding"/>
    <property type="evidence" value="ECO:0007669"/>
    <property type="project" value="InterPro"/>
</dbReference>
<dbReference type="GO" id="GO:0046872">
    <property type="term" value="F:metal ion binding"/>
    <property type="evidence" value="ECO:0007669"/>
    <property type="project" value="InterPro"/>
</dbReference>
<organism evidence="2 3">
    <name type="scientific">Micromonospora sediminicola</name>
    <dbReference type="NCBI Taxonomy" id="946078"/>
    <lineage>
        <taxon>Bacteria</taxon>
        <taxon>Bacillati</taxon>
        <taxon>Actinomycetota</taxon>
        <taxon>Actinomycetes</taxon>
        <taxon>Micromonosporales</taxon>
        <taxon>Micromonosporaceae</taxon>
        <taxon>Micromonospora</taxon>
    </lineage>
</organism>
<dbReference type="EMBL" id="FLRH01000004">
    <property type="protein sequence ID" value="SBT67447.1"/>
    <property type="molecule type" value="Genomic_DNA"/>
</dbReference>
<evidence type="ECO:0000313" key="2">
    <source>
        <dbReference type="EMBL" id="SBT67447.1"/>
    </source>
</evidence>
<protein>
    <submittedName>
        <fullName evidence="2">B12 binding domain</fullName>
    </submittedName>
</protein>
<dbReference type="Gene3D" id="3.40.50.280">
    <property type="entry name" value="Cobalamin-binding domain"/>
    <property type="match status" value="1"/>
</dbReference>
<dbReference type="AlphaFoldDB" id="A0A1A9BF10"/>
<keyword evidence="3" id="KW-1185">Reference proteome</keyword>
<evidence type="ECO:0000313" key="3">
    <source>
        <dbReference type="Proteomes" id="UP000199558"/>
    </source>
</evidence>
<accession>A0A1A9BF10</accession>
<dbReference type="STRING" id="946078.GA0070622_4509"/>
<dbReference type="PROSITE" id="PS51332">
    <property type="entry name" value="B12_BINDING"/>
    <property type="match status" value="1"/>
</dbReference>
<proteinExistence type="predicted"/>
<dbReference type="SUPFAM" id="SSF52242">
    <property type="entry name" value="Cobalamin (vitamin B12)-binding domain"/>
    <property type="match status" value="1"/>
</dbReference>
<gene>
    <name evidence="2" type="ORF">GA0070622_4509</name>
</gene>
<evidence type="ECO:0000259" key="1">
    <source>
        <dbReference type="PROSITE" id="PS51332"/>
    </source>
</evidence>
<feature type="domain" description="B12-binding" evidence="1">
    <location>
        <begin position="93"/>
        <end position="214"/>
    </location>
</feature>
<dbReference type="InterPro" id="IPR006158">
    <property type="entry name" value="Cobalamin-bd"/>
</dbReference>
<sequence length="214" mass="22213">MVTDPIPADVVESARKQFTLAAEDLDGNRVAALVVEAAGRWGVAPVWEGVCAPMLAALPGRSAAEVAVEHAFSEGLRSGLDVLLRGPGTPPPAGGILLAGAEQELHCLGLHALAAALREAGLGSLLLGAALPWPALASAVRRTRPHTVVVWSQTPMTGRAYRAVRFAREFPSVRVHGAGPGWITPPATPAGHLTSLSDALAACRDAARQRDEAR</sequence>
<reference evidence="3" key="1">
    <citation type="submission" date="2016-06" db="EMBL/GenBank/DDBJ databases">
        <authorList>
            <person name="Varghese N."/>
            <person name="Submissions Spin"/>
        </authorList>
    </citation>
    <scope>NUCLEOTIDE SEQUENCE [LARGE SCALE GENOMIC DNA]</scope>
    <source>
        <strain evidence="3">DSM 45794</strain>
    </source>
</reference>
<dbReference type="Proteomes" id="UP000199558">
    <property type="component" value="Unassembled WGS sequence"/>
</dbReference>
<name>A0A1A9BF10_9ACTN</name>